<dbReference type="Proteomes" id="UP000007881">
    <property type="component" value="Chromosome"/>
</dbReference>
<dbReference type="AlphaFoldDB" id="I0IC06"/>
<dbReference type="STRING" id="1142394.PSMK_06350"/>
<accession>I0IC06</accession>
<reference evidence="1 2" key="1">
    <citation type="submission" date="2012-02" db="EMBL/GenBank/DDBJ databases">
        <title>Complete genome sequence of Phycisphaera mikurensis NBRC 102666.</title>
        <authorList>
            <person name="Ankai A."/>
            <person name="Hosoyama A."/>
            <person name="Terui Y."/>
            <person name="Sekine M."/>
            <person name="Fukai R."/>
            <person name="Kato Y."/>
            <person name="Nakamura S."/>
            <person name="Yamada-Narita S."/>
            <person name="Kawakoshi A."/>
            <person name="Fukunaga Y."/>
            <person name="Yamazaki S."/>
            <person name="Fujita N."/>
        </authorList>
    </citation>
    <scope>NUCLEOTIDE SEQUENCE [LARGE SCALE GENOMIC DNA]</scope>
    <source>
        <strain evidence="2">NBRC 102666 / KCTC 22515 / FYK2301M01</strain>
    </source>
</reference>
<dbReference type="HOGENOM" id="CLU_758072_0_0_0"/>
<proteinExistence type="predicted"/>
<dbReference type="Pfam" id="PF13704">
    <property type="entry name" value="Glyco_tranf_2_4"/>
    <property type="match status" value="1"/>
</dbReference>
<evidence type="ECO:0000313" key="2">
    <source>
        <dbReference type="Proteomes" id="UP000007881"/>
    </source>
</evidence>
<name>I0IC06_PHYMF</name>
<protein>
    <submittedName>
        <fullName evidence="1">Uncharacterized protein</fullName>
    </submittedName>
</protein>
<dbReference type="RefSeq" id="WP_014436014.1">
    <property type="nucleotide sequence ID" value="NC_017080.1"/>
</dbReference>
<sequence>MPRPAPLPRVAAVLVLRNEERFLREHLAWHRAVGVERFYAFLDRCTDATAQIVAGADDVEVRERDRGEEHAWMSAYQTERMDEALALAAADGFDWLLHVDADEFARGGGPGGDPAERDALPRLCARADRWASRLRTRGRRVDQVILRPSEAVPERGAVPGSWAERAWFQDGGALERDVLDPADGRVRRLDHLIGASRGKSLVRIVAGARAASAHHWTAADGSPLATRRDGLHHHYVVTDAAHWREKYRKFAEYPDHWQKGNAVQFPKQAWKEASTRLSDDEAAAYFERWVAADPALLVEGPHLVHDPTIRDFVRGLGLPPLRPAAA</sequence>
<dbReference type="EMBL" id="AP012338">
    <property type="protein sequence ID" value="BAM02794.1"/>
    <property type="molecule type" value="Genomic_DNA"/>
</dbReference>
<dbReference type="KEGG" id="phm:PSMK_06350"/>
<keyword evidence="2" id="KW-1185">Reference proteome</keyword>
<dbReference type="eggNOG" id="ENOG502ZA89">
    <property type="taxonomic scope" value="Bacteria"/>
</dbReference>
<gene>
    <name evidence="1" type="ordered locus">PSMK_06350</name>
</gene>
<evidence type="ECO:0000313" key="1">
    <source>
        <dbReference type="EMBL" id="BAM02794.1"/>
    </source>
</evidence>
<organism evidence="1 2">
    <name type="scientific">Phycisphaera mikurensis (strain NBRC 102666 / KCTC 22515 / FYK2301M01)</name>
    <dbReference type="NCBI Taxonomy" id="1142394"/>
    <lineage>
        <taxon>Bacteria</taxon>
        <taxon>Pseudomonadati</taxon>
        <taxon>Planctomycetota</taxon>
        <taxon>Phycisphaerae</taxon>
        <taxon>Phycisphaerales</taxon>
        <taxon>Phycisphaeraceae</taxon>
        <taxon>Phycisphaera</taxon>
    </lineage>
</organism>